<dbReference type="RefSeq" id="XP_033153921.1">
    <property type="nucleotide sequence ID" value="XM_033298030.1"/>
</dbReference>
<sequence length="603" mass="69646">MGSRFFIRNLILFGLLASSNMQIPVGELENKLELDVDFLLGVTEFMGNINGLHSITVYSDCIDIQPSIQQRIMDKFVVPVYTIGSNLRRTNYNKLNNANIRIVLFTGLNDTILVNLNKTDVPYSDHFYMLAYASAFKNKSVELDFIEEVFILLWKMSIDNAILLVRGEFKMEMWSYFYMGKIHNIELTKPNSFLESLRKYNYRFVLQVIDDPPAIFWYNSSEQADVTGGGNLSVSGPVGLMIINFMRHLNVTTDIVPVSGKQNSQYEFFQQPEDWRAENGANMVGGALLKYSPLVTQSRMCLLVSNRRMIPFSRFLDKLVSPGVHKLIFVSSIGIFVVKYFSHRNRSFVDALFCTIRFFFAIPLPSNILNSLPVVDKLIEVFIIIFVEILLSSNISMTTSALTTGFWEPPIRNVETMRASGLQIITEDPTIPQAFKENILPSSLADLVTLVDEGTYFHHITTLNNTYVYVVKTHNWQIFRLYQQQMTNEPFEIASEELCSKWRILGMPLNPKWPLRFMLKDYFYRILESGLREKWLHMGFKKFCEFNNLQKLPVDSLDSWQPLSIEFFLNIIRAYIIGLVIATLAFVGELLHNRYRRKNVKKT</sequence>
<keyword evidence="1" id="KW-0812">Transmembrane</keyword>
<evidence type="ECO:0000313" key="3">
    <source>
        <dbReference type="Proteomes" id="UP000515162"/>
    </source>
</evidence>
<keyword evidence="2" id="KW-0732">Signal</keyword>
<proteinExistence type="predicted"/>
<dbReference type="GeneID" id="117136908"/>
<accession>A0A6P8JTI8</accession>
<dbReference type="CTD" id="246471"/>
<reference evidence="4" key="1">
    <citation type="submission" date="2025-08" db="UniProtKB">
        <authorList>
            <consortium name="RefSeq"/>
        </authorList>
    </citation>
    <scope>IDENTIFICATION</scope>
    <source>
        <strain evidence="4">Mau12</strain>
        <tissue evidence="4">Whole Body</tissue>
    </source>
</reference>
<keyword evidence="1" id="KW-0472">Membrane</keyword>
<evidence type="ECO:0000313" key="4">
    <source>
        <dbReference type="RefSeq" id="XP_033153921.1"/>
    </source>
</evidence>
<feature type="signal peptide" evidence="2">
    <location>
        <begin position="1"/>
        <end position="21"/>
    </location>
</feature>
<keyword evidence="3" id="KW-1185">Reference proteome</keyword>
<dbReference type="AlphaFoldDB" id="A0A6P8JTI8"/>
<name>A0A6P8JTI8_DROMA</name>
<feature type="transmembrane region" description="Helical" evidence="1">
    <location>
        <begin position="567"/>
        <end position="587"/>
    </location>
</feature>
<organism evidence="3 4">
    <name type="scientific">Drosophila mauritiana</name>
    <name type="common">Fruit fly</name>
    <dbReference type="NCBI Taxonomy" id="7226"/>
    <lineage>
        <taxon>Eukaryota</taxon>
        <taxon>Metazoa</taxon>
        <taxon>Ecdysozoa</taxon>
        <taxon>Arthropoda</taxon>
        <taxon>Hexapoda</taxon>
        <taxon>Insecta</taxon>
        <taxon>Pterygota</taxon>
        <taxon>Neoptera</taxon>
        <taxon>Endopterygota</taxon>
        <taxon>Diptera</taxon>
        <taxon>Brachycera</taxon>
        <taxon>Muscomorpha</taxon>
        <taxon>Ephydroidea</taxon>
        <taxon>Drosophilidae</taxon>
        <taxon>Drosophila</taxon>
        <taxon>Sophophora</taxon>
    </lineage>
</organism>
<gene>
    <name evidence="4" type="primary">LOC117136908</name>
</gene>
<protein>
    <submittedName>
        <fullName evidence="4">Uncharacterized protein LOC117136908</fullName>
    </submittedName>
</protein>
<keyword evidence="1" id="KW-1133">Transmembrane helix</keyword>
<dbReference type="Proteomes" id="UP000515162">
    <property type="component" value="Chromosome 2R"/>
</dbReference>
<feature type="chain" id="PRO_5028385947" evidence="2">
    <location>
        <begin position="22"/>
        <end position="603"/>
    </location>
</feature>
<evidence type="ECO:0000256" key="1">
    <source>
        <dbReference type="SAM" id="Phobius"/>
    </source>
</evidence>
<evidence type="ECO:0000256" key="2">
    <source>
        <dbReference type="SAM" id="SignalP"/>
    </source>
</evidence>